<gene>
    <name evidence="2" type="ORF">FPE_LOCUS20863</name>
</gene>
<protein>
    <submittedName>
        <fullName evidence="2">Uncharacterized protein</fullName>
    </submittedName>
</protein>
<proteinExistence type="predicted"/>
<feature type="compositionally biased region" description="Low complexity" evidence="1">
    <location>
        <begin position="142"/>
        <end position="173"/>
    </location>
</feature>
<name>A0AAD1ZQ13_9LAMI</name>
<dbReference type="EMBL" id="OU503047">
    <property type="protein sequence ID" value="CAI9773433.1"/>
    <property type="molecule type" value="Genomic_DNA"/>
</dbReference>
<evidence type="ECO:0000313" key="2">
    <source>
        <dbReference type="EMBL" id="CAI9773433.1"/>
    </source>
</evidence>
<feature type="compositionally biased region" description="Basic and acidic residues" evidence="1">
    <location>
        <begin position="219"/>
        <end position="254"/>
    </location>
</feature>
<reference evidence="2" key="1">
    <citation type="submission" date="2023-05" db="EMBL/GenBank/DDBJ databases">
        <authorList>
            <person name="Huff M."/>
        </authorList>
    </citation>
    <scope>NUCLEOTIDE SEQUENCE</scope>
</reference>
<feature type="compositionally biased region" description="Pro residues" evidence="1">
    <location>
        <begin position="174"/>
        <end position="187"/>
    </location>
</feature>
<keyword evidence="3" id="KW-1185">Reference proteome</keyword>
<sequence length="262" mass="28640">MAAAAALHLMNAAIFTHENLPVTDRPMPKPEVQHKFGPNVELLTGDGIVPFGLELLARSMDQGPNDPESHNVKPQKNLISDLTIQLYQQLFATATSATITATNHHTNNWPKGLPIAQSTLTLSTSPTTITLVDTARSTLPASNSTCTTTNPPNNTKIWKTITPTTKTTSSLSSDPPPLVEPTSPPPNCSSDKGEAALPHSPIVAATEPEEGWVKRHTGERRGDDCKSRPRSPERHSNYNRRSESEARRRREIQRGGRILVRM</sequence>
<accession>A0AAD1ZQ13</accession>
<dbReference type="Proteomes" id="UP000834106">
    <property type="component" value="Chromosome 12"/>
</dbReference>
<evidence type="ECO:0000256" key="1">
    <source>
        <dbReference type="SAM" id="MobiDB-lite"/>
    </source>
</evidence>
<dbReference type="Gene3D" id="1.10.600.10">
    <property type="entry name" value="Farnesyl Diphosphate Synthase"/>
    <property type="match status" value="1"/>
</dbReference>
<organism evidence="2 3">
    <name type="scientific">Fraxinus pennsylvanica</name>
    <dbReference type="NCBI Taxonomy" id="56036"/>
    <lineage>
        <taxon>Eukaryota</taxon>
        <taxon>Viridiplantae</taxon>
        <taxon>Streptophyta</taxon>
        <taxon>Embryophyta</taxon>
        <taxon>Tracheophyta</taxon>
        <taxon>Spermatophyta</taxon>
        <taxon>Magnoliopsida</taxon>
        <taxon>eudicotyledons</taxon>
        <taxon>Gunneridae</taxon>
        <taxon>Pentapetalae</taxon>
        <taxon>asterids</taxon>
        <taxon>lamiids</taxon>
        <taxon>Lamiales</taxon>
        <taxon>Oleaceae</taxon>
        <taxon>Oleeae</taxon>
        <taxon>Fraxinus</taxon>
    </lineage>
</organism>
<evidence type="ECO:0000313" key="3">
    <source>
        <dbReference type="Proteomes" id="UP000834106"/>
    </source>
</evidence>
<feature type="region of interest" description="Disordered" evidence="1">
    <location>
        <begin position="142"/>
        <end position="262"/>
    </location>
</feature>
<dbReference type="InterPro" id="IPR008949">
    <property type="entry name" value="Isoprenoid_synthase_dom_sf"/>
</dbReference>
<dbReference type="AlphaFoldDB" id="A0AAD1ZQ13"/>